<organism evidence="3 4">
    <name type="scientific">Cohnella herbarum</name>
    <dbReference type="NCBI Taxonomy" id="2728023"/>
    <lineage>
        <taxon>Bacteria</taxon>
        <taxon>Bacillati</taxon>
        <taxon>Bacillota</taxon>
        <taxon>Bacilli</taxon>
        <taxon>Bacillales</taxon>
        <taxon>Paenibacillaceae</taxon>
        <taxon>Cohnella</taxon>
    </lineage>
</organism>
<accession>A0A7Z2ZPL4</accession>
<reference evidence="3 4" key="1">
    <citation type="submission" date="2020-04" db="EMBL/GenBank/DDBJ databases">
        <title>Genome sequencing of novel species.</title>
        <authorList>
            <person name="Heo J."/>
            <person name="Kim S.-J."/>
            <person name="Kim J.-S."/>
            <person name="Hong S.-B."/>
            <person name="Kwon S.-W."/>
        </authorList>
    </citation>
    <scope>NUCLEOTIDE SEQUENCE [LARGE SCALE GENOMIC DNA]</scope>
    <source>
        <strain evidence="3 4">MFER-1</strain>
    </source>
</reference>
<evidence type="ECO:0000313" key="3">
    <source>
        <dbReference type="EMBL" id="QJD87591.1"/>
    </source>
</evidence>
<feature type="compositionally biased region" description="Basic and acidic residues" evidence="1">
    <location>
        <begin position="152"/>
        <end position="177"/>
    </location>
</feature>
<dbReference type="KEGG" id="cheb:HH215_33365"/>
<dbReference type="Proteomes" id="UP000502248">
    <property type="component" value="Chromosome"/>
</dbReference>
<keyword evidence="4" id="KW-1185">Reference proteome</keyword>
<name>A0A7Z2ZPL4_9BACL</name>
<dbReference type="AlphaFoldDB" id="A0A7Z2ZPL4"/>
<evidence type="ECO:0000256" key="1">
    <source>
        <dbReference type="SAM" id="MobiDB-lite"/>
    </source>
</evidence>
<dbReference type="EMBL" id="CP051680">
    <property type="protein sequence ID" value="QJD87591.1"/>
    <property type="molecule type" value="Genomic_DNA"/>
</dbReference>
<evidence type="ECO:0000259" key="2">
    <source>
        <dbReference type="Pfam" id="PF14297"/>
    </source>
</evidence>
<feature type="domain" description="Lin1244/Lin1753-like N-terminal" evidence="2">
    <location>
        <begin position="11"/>
        <end position="100"/>
    </location>
</feature>
<feature type="region of interest" description="Disordered" evidence="1">
    <location>
        <begin position="301"/>
        <end position="326"/>
    </location>
</feature>
<feature type="region of interest" description="Disordered" evidence="1">
    <location>
        <begin position="122"/>
        <end position="180"/>
    </location>
</feature>
<protein>
    <submittedName>
        <fullName evidence="3">DUF4373 domain-containing protein</fullName>
    </submittedName>
</protein>
<dbReference type="InterPro" id="IPR025400">
    <property type="entry name" value="Lin1244/Lin1753-like_N"/>
</dbReference>
<sequence length="326" mass="37957">MARPTKSTVDYFPHYIKAGRTLFILENDYGNDGYAFWFKLLEVLGDTEGMAFHYGDQANKRFLLSKTRVDEEKGVSILETLAQLGTIDKDLWQDHQIIWVQNLVDNVKDAFKKRIGSLPHKPGNIVSSTGNHHIRDVSDTGNDDNDAFPPEEIGKEKEKEKEKEKVKRNEIKEDPSSRNKKTAYSEDNVYYQMSLYFHSKIMEHAAINKVDHLIRNVNMQTWADDFCKIVEIDKRDTKELHKIIDWSTSDSFWQKNILSPDKLRKKYIDLAIKMNSNPSNHGYPKKKSKFEDTMDFLDKQFRKVEQHEGDGSNQDYGHDHDSLPEP</sequence>
<dbReference type="Pfam" id="PF14297">
    <property type="entry name" value="Lin1244_N"/>
    <property type="match status" value="1"/>
</dbReference>
<evidence type="ECO:0000313" key="4">
    <source>
        <dbReference type="Proteomes" id="UP000502248"/>
    </source>
</evidence>
<dbReference type="RefSeq" id="WP_169283834.1">
    <property type="nucleotide sequence ID" value="NZ_CP051680.1"/>
</dbReference>
<gene>
    <name evidence="3" type="ORF">HH215_33365</name>
</gene>
<proteinExistence type="predicted"/>